<name>A0A2H9UHX7_9GAMM</name>
<gene>
    <name evidence="2" type="ORF">CU320_14955</name>
</gene>
<organism evidence="2 3">
    <name type="scientific">Acinetobacter pseudolwoffii</name>
    <dbReference type="NCBI Taxonomy" id="2053287"/>
    <lineage>
        <taxon>Bacteria</taxon>
        <taxon>Pseudomonadati</taxon>
        <taxon>Pseudomonadota</taxon>
        <taxon>Gammaproteobacteria</taxon>
        <taxon>Moraxellales</taxon>
        <taxon>Moraxellaceae</taxon>
        <taxon>Acinetobacter</taxon>
    </lineage>
</organism>
<proteinExistence type="predicted"/>
<evidence type="ECO:0000256" key="1">
    <source>
        <dbReference type="SAM" id="Phobius"/>
    </source>
</evidence>
<dbReference type="Proteomes" id="UP000242351">
    <property type="component" value="Unassembled WGS sequence"/>
</dbReference>
<comment type="caution">
    <text evidence="2">The sequence shown here is derived from an EMBL/GenBank/DDBJ whole genome shotgun (WGS) entry which is preliminary data.</text>
</comment>
<feature type="transmembrane region" description="Helical" evidence="1">
    <location>
        <begin position="9"/>
        <end position="29"/>
    </location>
</feature>
<evidence type="ECO:0000313" key="3">
    <source>
        <dbReference type="Proteomes" id="UP000242351"/>
    </source>
</evidence>
<sequence>MKNNLGKYIFFYFLYYLVILFIFGFFDYFLSCNGDSLNCKFSLSRINKILITSIAFVTPLIAIFAIYSWKNQKQYEKSDNILKIIFLSENNLHYLFTLLCRGFKEYKQNGTYLFFGSNHLDFSFYSKMSIQLSIEIDMLDHFSTDKELKKKYVSYRESYRDIYLELNEPFMYYLDSVNEVRKKLNPEAFCSLYNEVDLDSWNHFIRTFDSEKIERVERKFILHCLKKDSLKAELNNLKHS</sequence>
<accession>A0A2H9UHX7</accession>
<reference evidence="2 3" key="2">
    <citation type="submission" date="2017-12" db="EMBL/GenBank/DDBJ databases">
        <title>Revising the taxonomy of the Acinetobacter lwoffii group: the description of Acinetobacter pseudolwoffii sp. nov. and emended description of Acinetobacter lwoffii.</title>
        <authorList>
            <person name="Nemec A."/>
        </authorList>
    </citation>
    <scope>NUCLEOTIDE SEQUENCE [LARGE SCALE GENOMIC DNA]</scope>
    <source>
        <strain evidence="2 3">ANC 5347</strain>
    </source>
</reference>
<dbReference type="AlphaFoldDB" id="A0A2H9UHX7"/>
<protein>
    <submittedName>
        <fullName evidence="2">Uncharacterized protein</fullName>
    </submittedName>
</protein>
<keyword evidence="1" id="KW-0472">Membrane</keyword>
<dbReference type="RefSeq" id="WP_100358231.1">
    <property type="nucleotide sequence ID" value="NZ_PGOZ01000033.1"/>
</dbReference>
<reference evidence="2 3" key="1">
    <citation type="submission" date="2017-11" db="EMBL/GenBank/DDBJ databases">
        <authorList>
            <person name="Han C.G."/>
        </authorList>
    </citation>
    <scope>NUCLEOTIDE SEQUENCE [LARGE SCALE GENOMIC DNA]</scope>
    <source>
        <strain evidence="2 3">ANC 5347</strain>
    </source>
</reference>
<feature type="transmembrane region" description="Helical" evidence="1">
    <location>
        <begin position="49"/>
        <end position="69"/>
    </location>
</feature>
<keyword evidence="1" id="KW-0812">Transmembrane</keyword>
<evidence type="ECO:0000313" key="2">
    <source>
        <dbReference type="EMBL" id="PJI31287.1"/>
    </source>
</evidence>
<dbReference type="EMBL" id="PGOZ01000033">
    <property type="protein sequence ID" value="PJI31287.1"/>
    <property type="molecule type" value="Genomic_DNA"/>
</dbReference>
<keyword evidence="1" id="KW-1133">Transmembrane helix</keyword>